<accession>T5AJ65</accession>
<dbReference type="EMBL" id="KE652292">
    <property type="protein sequence ID" value="EQL02614.1"/>
    <property type="molecule type" value="Genomic_DNA"/>
</dbReference>
<dbReference type="InterPro" id="IPR036259">
    <property type="entry name" value="MFS_trans_sf"/>
</dbReference>
<feature type="transmembrane region" description="Helical" evidence="5">
    <location>
        <begin position="20"/>
        <end position="44"/>
    </location>
</feature>
<feature type="transmembrane region" description="Helical" evidence="5">
    <location>
        <begin position="56"/>
        <end position="77"/>
    </location>
</feature>
<dbReference type="GO" id="GO:0022857">
    <property type="term" value="F:transmembrane transporter activity"/>
    <property type="evidence" value="ECO:0007669"/>
    <property type="project" value="TreeGrafter"/>
</dbReference>
<evidence type="ECO:0000256" key="5">
    <source>
        <dbReference type="SAM" id="Phobius"/>
    </source>
</evidence>
<proteinExistence type="predicted"/>
<evidence type="ECO:0000313" key="6">
    <source>
        <dbReference type="EMBL" id="EQL02614.1"/>
    </source>
</evidence>
<feature type="transmembrane region" description="Helical" evidence="5">
    <location>
        <begin position="114"/>
        <end position="133"/>
    </location>
</feature>
<dbReference type="OrthoDB" id="2587356at2759"/>
<gene>
    <name evidence="6" type="ORF">OCS_01677</name>
</gene>
<evidence type="ECO:0008006" key="8">
    <source>
        <dbReference type="Google" id="ProtNLM"/>
    </source>
</evidence>
<dbReference type="PANTHER" id="PTHR23501">
    <property type="entry name" value="MAJOR FACILITATOR SUPERFAMILY"/>
    <property type="match status" value="1"/>
</dbReference>
<evidence type="ECO:0000256" key="2">
    <source>
        <dbReference type="ARBA" id="ARBA00022692"/>
    </source>
</evidence>
<evidence type="ECO:0000256" key="4">
    <source>
        <dbReference type="ARBA" id="ARBA00023136"/>
    </source>
</evidence>
<sequence length="151" mass="15449">MTLTTLVTTAQVSTPPQLIAIASGLVISVRSLGGTIGIAIYNALFTSEMGRAPDRIAAAVLPLGLSPDSLGPLVAALSTRNQTALRAVPGISPDVIQAASGALLDTYVLAFRHVWIAAACFVAVAAVAAAFLFDPKAEFNMTVDAPVEKSS</sequence>
<dbReference type="HOGENOM" id="CLU_1732029_0_0_1"/>
<comment type="subcellular location">
    <subcellularLocation>
        <location evidence="1">Membrane</location>
        <topology evidence="1">Multi-pass membrane protein</topology>
    </subcellularLocation>
</comment>
<evidence type="ECO:0000313" key="7">
    <source>
        <dbReference type="Proteomes" id="UP000019374"/>
    </source>
</evidence>
<dbReference type="eggNOG" id="KOG0254">
    <property type="taxonomic scope" value="Eukaryota"/>
</dbReference>
<protein>
    <recommendedName>
        <fullName evidence="8">Major facilitator superfamily domain, general substrate transporter</fullName>
    </recommendedName>
</protein>
<dbReference type="GO" id="GO:0005886">
    <property type="term" value="C:plasma membrane"/>
    <property type="evidence" value="ECO:0007669"/>
    <property type="project" value="TreeGrafter"/>
</dbReference>
<keyword evidence="4 5" id="KW-0472">Membrane</keyword>
<keyword evidence="2 5" id="KW-0812">Transmembrane</keyword>
<dbReference type="Proteomes" id="UP000019374">
    <property type="component" value="Unassembled WGS sequence"/>
</dbReference>
<evidence type="ECO:0000256" key="1">
    <source>
        <dbReference type="ARBA" id="ARBA00004141"/>
    </source>
</evidence>
<reference evidence="6 7" key="1">
    <citation type="journal article" date="2013" name="Chin. Sci. Bull.">
        <title>Genome survey uncovers the secrets of sex and lifestyle in caterpillar fungus.</title>
        <authorList>
            <person name="Hu X."/>
            <person name="Zhang Y."/>
            <person name="Xiao G."/>
            <person name="Zheng P."/>
            <person name="Xia Y."/>
            <person name="Zhang X."/>
            <person name="St Leger R.J."/>
            <person name="Liu X."/>
            <person name="Wang C."/>
        </authorList>
    </citation>
    <scope>NUCLEOTIDE SEQUENCE [LARGE SCALE GENOMIC DNA]</scope>
    <source>
        <strain evidence="7">Co18 / CGMCC 3.14243</strain>
        <tissue evidence="6">Fruit-body</tissue>
    </source>
</reference>
<evidence type="ECO:0000256" key="3">
    <source>
        <dbReference type="ARBA" id="ARBA00022989"/>
    </source>
</evidence>
<dbReference type="PANTHER" id="PTHR23501:SF195">
    <property type="entry name" value="PEP5"/>
    <property type="match status" value="1"/>
</dbReference>
<keyword evidence="3 5" id="KW-1133">Transmembrane helix</keyword>
<organism evidence="6 7">
    <name type="scientific">Ophiocordyceps sinensis (strain Co18 / CGMCC 3.14243)</name>
    <name type="common">Yarsagumba caterpillar fungus</name>
    <name type="synonym">Hirsutella sinensis</name>
    <dbReference type="NCBI Taxonomy" id="911162"/>
    <lineage>
        <taxon>Eukaryota</taxon>
        <taxon>Fungi</taxon>
        <taxon>Dikarya</taxon>
        <taxon>Ascomycota</taxon>
        <taxon>Pezizomycotina</taxon>
        <taxon>Sordariomycetes</taxon>
        <taxon>Hypocreomycetidae</taxon>
        <taxon>Hypocreales</taxon>
        <taxon>Ophiocordycipitaceae</taxon>
        <taxon>Ophiocordyceps</taxon>
    </lineage>
</organism>
<dbReference type="AlphaFoldDB" id="T5AJ65"/>
<name>T5AJ65_OPHSC</name>
<dbReference type="SUPFAM" id="SSF103473">
    <property type="entry name" value="MFS general substrate transporter"/>
    <property type="match status" value="1"/>
</dbReference>